<feature type="signal peptide" evidence="1">
    <location>
        <begin position="1"/>
        <end position="21"/>
    </location>
</feature>
<evidence type="ECO:0000313" key="4">
    <source>
        <dbReference type="Proteomes" id="UP000077671"/>
    </source>
</evidence>
<accession>A0A177UX97</accession>
<dbReference type="Proteomes" id="UP000836402">
    <property type="component" value="Unassembled WGS sequence"/>
</dbReference>
<organism evidence="3 4">
    <name type="scientific">Tilletia caries</name>
    <name type="common">wheat bunt fungus</name>
    <dbReference type="NCBI Taxonomy" id="13290"/>
    <lineage>
        <taxon>Eukaryota</taxon>
        <taxon>Fungi</taxon>
        <taxon>Dikarya</taxon>
        <taxon>Basidiomycota</taxon>
        <taxon>Ustilaginomycotina</taxon>
        <taxon>Exobasidiomycetes</taxon>
        <taxon>Tilletiales</taxon>
        <taxon>Tilletiaceae</taxon>
        <taxon>Tilletia</taxon>
    </lineage>
</organism>
<reference evidence="3" key="2">
    <citation type="journal article" date="2019" name="IMA Fungus">
        <title>Genome sequencing and comparison of five Tilletia species to identify candidate genes for the detection of regulated species infecting wheat.</title>
        <authorList>
            <person name="Nguyen H.D.T."/>
            <person name="Sultana T."/>
            <person name="Kesanakurti P."/>
            <person name="Hambleton S."/>
        </authorList>
    </citation>
    <scope>NUCLEOTIDE SEQUENCE</scope>
    <source>
        <strain evidence="3">DAOMC 238032</strain>
    </source>
</reference>
<evidence type="ECO:0000313" key="2">
    <source>
        <dbReference type="EMBL" id="CAD6901886.1"/>
    </source>
</evidence>
<keyword evidence="1" id="KW-0732">Signal</keyword>
<reference evidence="2" key="3">
    <citation type="submission" date="2020-10" db="EMBL/GenBank/DDBJ databases">
        <authorList>
            <person name="Sedaghatjoo S."/>
        </authorList>
    </citation>
    <scope>NUCLEOTIDE SEQUENCE</scope>
    <source>
        <strain evidence="2">AZH3</strain>
    </source>
</reference>
<dbReference type="EMBL" id="LWDD02000383">
    <property type="protein sequence ID" value="KAE8261308.1"/>
    <property type="molecule type" value="Genomic_DNA"/>
</dbReference>
<dbReference type="AlphaFoldDB" id="A0A177UX97"/>
<sequence length="107" mass="12315">MRFTFLTFVFVVSLFVGIVQAYNEEWHQKCEAVANGICTKDAKAWAKNLQNCLCWYWTSNGHSDCVQGCLDDYKGLYNNDTDKVKRKCQYSCSEFGPDGCSRFQHVC</sequence>
<dbReference type="Proteomes" id="UP000077671">
    <property type="component" value="Unassembled WGS sequence"/>
</dbReference>
<comment type="caution">
    <text evidence="3">The sequence shown here is derived from an EMBL/GenBank/DDBJ whole genome shotgun (WGS) entry which is preliminary data.</text>
</comment>
<evidence type="ECO:0000313" key="3">
    <source>
        <dbReference type="EMBL" id="KAE8261308.1"/>
    </source>
</evidence>
<feature type="chain" id="PRO_5044550220" evidence="1">
    <location>
        <begin position="22"/>
        <end position="107"/>
    </location>
</feature>
<evidence type="ECO:0000256" key="1">
    <source>
        <dbReference type="SAM" id="SignalP"/>
    </source>
</evidence>
<gene>
    <name evidence="3" type="ORF">A4X03_0g3371</name>
    <name evidence="2" type="ORF">JKIAZH3_G506</name>
</gene>
<protein>
    <submittedName>
        <fullName evidence="3">Uncharacterized protein</fullName>
    </submittedName>
</protein>
<proteinExistence type="predicted"/>
<reference evidence="3" key="1">
    <citation type="submission" date="2016-04" db="EMBL/GenBank/DDBJ databases">
        <authorList>
            <person name="Nguyen H.D."/>
            <person name="Kesanakurti P."/>
            <person name="Cullis J."/>
            <person name="Levesque C.A."/>
            <person name="Hambleton S."/>
        </authorList>
    </citation>
    <scope>NUCLEOTIDE SEQUENCE</scope>
    <source>
        <strain evidence="3">DAOMC 238032</strain>
    </source>
</reference>
<evidence type="ECO:0000313" key="5">
    <source>
        <dbReference type="Proteomes" id="UP000836402"/>
    </source>
</evidence>
<name>A0A177UX97_9BASI</name>
<dbReference type="EMBL" id="CAJHJG010000376">
    <property type="protein sequence ID" value="CAD6901886.1"/>
    <property type="molecule type" value="Genomic_DNA"/>
</dbReference>
<keyword evidence="5" id="KW-1185">Reference proteome</keyword>